<reference evidence="4" key="1">
    <citation type="submission" date="2015-03" db="EMBL/GenBank/DDBJ databases">
        <authorList>
            <person name="Urmite Genomes"/>
        </authorList>
    </citation>
    <scope>NUCLEOTIDE SEQUENCE [LARGE SCALE GENOMIC DNA]</scope>
    <source>
        <strain evidence="4">Arc-Hr</strain>
    </source>
</reference>
<dbReference type="Pfam" id="PF12146">
    <property type="entry name" value="Hydrolase_4"/>
    <property type="match status" value="1"/>
</dbReference>
<dbReference type="InterPro" id="IPR050261">
    <property type="entry name" value="FrsA_esterase"/>
</dbReference>
<gene>
    <name evidence="3" type="ORF">BN996_03611</name>
</gene>
<evidence type="ECO:0000313" key="4">
    <source>
        <dbReference type="Proteomes" id="UP000198902"/>
    </source>
</evidence>
<dbReference type="EMBL" id="CSTE01000006">
    <property type="protein sequence ID" value="CQR53430.1"/>
    <property type="molecule type" value="Genomic_DNA"/>
</dbReference>
<sequence length="313" mass="33708">MSAWRHRGEPPAARGPRRPSHFEYSRVSLTFDSGGTNCAGWLYRPDGVESPPVVVMAGELAAERRFGLRTYAERLAEAGYAAFLFDYRNTGDSDGEPRNLVAPDAQVADWHAALSGLRERDEVDSRSLVLWGAGLSGGYALRAAAEDGRVAAVVAQNPMLDGKAVTRGRGVKGTLAALAAGVRDRLQSRFVGPHRVPVVGDGSSMAVFEDPGVRAAYRDLVPPGSAWRDETPARLFLSLLRYRALPDPGALTCPALLVAGTRDDLAPADAVADLADELSDATLVELPAGHFDHYDRAFEQTFGHLLSFLRTVR</sequence>
<dbReference type="PANTHER" id="PTHR22946:SF9">
    <property type="entry name" value="POLYKETIDE TRANSFERASE AF380"/>
    <property type="match status" value="1"/>
</dbReference>
<dbReference type="PANTHER" id="PTHR22946">
    <property type="entry name" value="DIENELACTONE HYDROLASE DOMAIN-CONTAINING PROTEIN-RELATED"/>
    <property type="match status" value="1"/>
</dbReference>
<protein>
    <submittedName>
        <fullName evidence="3">Alpha/beta hydrolase family protein</fullName>
    </submittedName>
</protein>
<dbReference type="GO" id="GO:0016788">
    <property type="term" value="F:hydrolase activity, acting on ester bonds"/>
    <property type="evidence" value="ECO:0007669"/>
    <property type="project" value="UniProtKB-ARBA"/>
</dbReference>
<proteinExistence type="predicted"/>
<dbReference type="InterPro" id="IPR022742">
    <property type="entry name" value="Hydrolase_4"/>
</dbReference>
<keyword evidence="4" id="KW-1185">Reference proteome</keyword>
<feature type="domain" description="Serine aminopeptidase S33" evidence="2">
    <location>
        <begin position="70"/>
        <end position="283"/>
    </location>
</feature>
<name>A0A0D6JWU0_9EURY</name>
<dbReference type="Gene3D" id="1.10.10.800">
    <property type="match status" value="1"/>
</dbReference>
<dbReference type="RefSeq" id="WP_089781334.1">
    <property type="nucleotide sequence ID" value="NZ_CABLRR010000006.1"/>
</dbReference>
<evidence type="ECO:0000259" key="2">
    <source>
        <dbReference type="Pfam" id="PF12146"/>
    </source>
</evidence>
<dbReference type="Gene3D" id="3.40.50.1820">
    <property type="entry name" value="alpha/beta hydrolase"/>
    <property type="match status" value="1"/>
</dbReference>
<organism evidence="3 4">
    <name type="scientific">Haloferax massiliensis</name>
    <dbReference type="NCBI Taxonomy" id="1476858"/>
    <lineage>
        <taxon>Archaea</taxon>
        <taxon>Methanobacteriati</taxon>
        <taxon>Methanobacteriota</taxon>
        <taxon>Stenosarchaea group</taxon>
        <taxon>Halobacteria</taxon>
        <taxon>Halobacteriales</taxon>
        <taxon>Haloferacaceae</taxon>
        <taxon>Haloferax</taxon>
    </lineage>
</organism>
<dbReference type="InterPro" id="IPR029058">
    <property type="entry name" value="AB_hydrolase_fold"/>
</dbReference>
<keyword evidence="1 3" id="KW-0378">Hydrolase</keyword>
<evidence type="ECO:0000256" key="1">
    <source>
        <dbReference type="ARBA" id="ARBA00022801"/>
    </source>
</evidence>
<evidence type="ECO:0000313" key="3">
    <source>
        <dbReference type="EMBL" id="CQR53430.1"/>
    </source>
</evidence>
<dbReference type="SUPFAM" id="SSF53474">
    <property type="entry name" value="alpha/beta-Hydrolases"/>
    <property type="match status" value="1"/>
</dbReference>
<accession>A0A0D6JWU0</accession>
<dbReference type="AlphaFoldDB" id="A0A0D6JWU0"/>
<dbReference type="OrthoDB" id="11256at2157"/>
<dbReference type="Proteomes" id="UP000198902">
    <property type="component" value="Unassembled WGS sequence"/>
</dbReference>